<evidence type="ECO:0000313" key="2">
    <source>
        <dbReference type="Proteomes" id="UP000321393"/>
    </source>
</evidence>
<dbReference type="EMBL" id="SSTE01004728">
    <property type="protein sequence ID" value="KAA0062196.1"/>
    <property type="molecule type" value="Genomic_DNA"/>
</dbReference>
<name>A0A5A7V6Z4_CUCMM</name>
<gene>
    <name evidence="1" type="ORF">E6C27_scaffold89G005940</name>
</gene>
<dbReference type="Proteomes" id="UP000321393">
    <property type="component" value="Unassembled WGS sequence"/>
</dbReference>
<comment type="caution">
    <text evidence="1">The sequence shown here is derived from an EMBL/GenBank/DDBJ whole genome shotgun (WGS) entry which is preliminary data.</text>
</comment>
<organism evidence="1 2">
    <name type="scientific">Cucumis melo var. makuwa</name>
    <name type="common">Oriental melon</name>
    <dbReference type="NCBI Taxonomy" id="1194695"/>
    <lineage>
        <taxon>Eukaryota</taxon>
        <taxon>Viridiplantae</taxon>
        <taxon>Streptophyta</taxon>
        <taxon>Embryophyta</taxon>
        <taxon>Tracheophyta</taxon>
        <taxon>Spermatophyta</taxon>
        <taxon>Magnoliopsida</taxon>
        <taxon>eudicotyledons</taxon>
        <taxon>Gunneridae</taxon>
        <taxon>Pentapetalae</taxon>
        <taxon>rosids</taxon>
        <taxon>fabids</taxon>
        <taxon>Cucurbitales</taxon>
        <taxon>Cucurbitaceae</taxon>
        <taxon>Benincaseae</taxon>
        <taxon>Cucumis</taxon>
    </lineage>
</organism>
<sequence length="123" mass="13912">MNDKAPYRPSDVNNYMKIHHGVNVSYDKAWRECVIALNSIRSNSNASYAMLSAFLDALIRNNPGIDKAKEADDEGRFRVTTSQYTYLFFFSDANDESYLAKVEFVSKLLLAHISHILVTCPLG</sequence>
<proteinExistence type="predicted"/>
<dbReference type="AlphaFoldDB" id="A0A5A7V6Z4"/>
<evidence type="ECO:0000313" key="1">
    <source>
        <dbReference type="EMBL" id="KAA0062196.1"/>
    </source>
</evidence>
<reference evidence="1 2" key="1">
    <citation type="submission" date="2019-08" db="EMBL/GenBank/DDBJ databases">
        <title>Draft genome sequences of two oriental melons (Cucumis melo L. var makuwa).</title>
        <authorList>
            <person name="Kwon S.-Y."/>
        </authorList>
    </citation>
    <scope>NUCLEOTIDE SEQUENCE [LARGE SCALE GENOMIC DNA]</scope>
    <source>
        <strain evidence="2">cv. SW 3</strain>
        <tissue evidence="1">Leaf</tissue>
    </source>
</reference>
<protein>
    <submittedName>
        <fullName evidence="1">Protein YLS9-like isoform X1</fullName>
    </submittedName>
</protein>
<accession>A0A5A7V6Z4</accession>
<dbReference type="OrthoDB" id="660475at2759"/>